<evidence type="ECO:0000256" key="1">
    <source>
        <dbReference type="SAM" id="Phobius"/>
    </source>
</evidence>
<accession>A0A9X4XFJ0</accession>
<feature type="transmembrane region" description="Helical" evidence="1">
    <location>
        <begin position="223"/>
        <end position="243"/>
    </location>
</feature>
<organism evidence="2 3">
    <name type="scientific">Turicibacter sanguinis</name>
    <dbReference type="NCBI Taxonomy" id="154288"/>
    <lineage>
        <taxon>Bacteria</taxon>
        <taxon>Bacillati</taxon>
        <taxon>Bacillota</taxon>
        <taxon>Erysipelotrichia</taxon>
        <taxon>Erysipelotrichales</taxon>
        <taxon>Turicibacteraceae</taxon>
        <taxon>Turicibacter</taxon>
    </lineage>
</organism>
<keyword evidence="1" id="KW-0812">Transmembrane</keyword>
<feature type="transmembrane region" description="Helical" evidence="1">
    <location>
        <begin position="284"/>
        <end position="302"/>
    </location>
</feature>
<sequence>MNFLTKRLNVGLLVFLVAAVGLSCFGLFMNDLPKGHDLSFHLARIESLSEGIRFGELPVRIYPHYFKGYGYANGLMYPDLFLYPAAFLCLTGIGVIWAYKGLILVCTILTAIFMYRTLIKITRQEWASRLGMLLYTVSLYRVVDVWTRAALGEVLAFMFIPFVLLGIYYIFFDDDRQWYELTIGFTGIFLSHLLSGAMWSSVMVVICIVFIPKMIKEPRRLWNLIKATGMTILLVSFFLFPMFEQLMDQKLKMSEDIAYYLGDSVLPLKAIFLDSKIEGHPNEWFPGGIGFSVMGIIVIGLAAQIQEIPKKLSVVAWGSVIISLAVLVMMSDIFPWYEVLKYAKVFESLQFVWRLLMIATSLLVLAFAIFYSYSKSYAKVLGILTVILSVIVGVEAQIETLRYMTKVDSSLLVREEISEYAVNDRDYPVGNSEYVPLKTNIINMYGLENRYRVNQEIEYKTKQEGTTITIEFEGQTQPDLQVEVPLLYYKGYGAKLEGRSLEVISGSNGAVSFVIPEVVGNGIVVVSYEGTTLQHITLGISIISFIAFIVIVGRSKLKKI</sequence>
<feature type="transmembrane region" description="Helical" evidence="1">
    <location>
        <begin position="12"/>
        <end position="29"/>
    </location>
</feature>
<dbReference type="RefSeq" id="WP_006784571.1">
    <property type="nucleotide sequence ID" value="NZ_JAMQUV010000019.1"/>
</dbReference>
<feature type="transmembrane region" description="Helical" evidence="1">
    <location>
        <begin position="150"/>
        <end position="171"/>
    </location>
</feature>
<keyword evidence="1" id="KW-1133">Transmembrane helix</keyword>
<feature type="transmembrane region" description="Helical" evidence="1">
    <location>
        <begin position="351"/>
        <end position="373"/>
    </location>
</feature>
<evidence type="ECO:0000313" key="2">
    <source>
        <dbReference type="EMBL" id="MTK22053.1"/>
    </source>
</evidence>
<feature type="transmembrane region" description="Helical" evidence="1">
    <location>
        <begin position="533"/>
        <end position="553"/>
    </location>
</feature>
<dbReference type="Proteomes" id="UP000487649">
    <property type="component" value="Unassembled WGS sequence"/>
</dbReference>
<feature type="transmembrane region" description="Helical" evidence="1">
    <location>
        <begin position="314"/>
        <end position="331"/>
    </location>
</feature>
<gene>
    <name evidence="2" type="ORF">GMA92_11575</name>
</gene>
<name>A0A9X4XFJ0_9FIRM</name>
<feature type="transmembrane region" description="Helical" evidence="1">
    <location>
        <begin position="81"/>
        <end position="114"/>
    </location>
</feature>
<feature type="transmembrane region" description="Helical" evidence="1">
    <location>
        <begin position="183"/>
        <end position="211"/>
    </location>
</feature>
<reference evidence="2 3" key="1">
    <citation type="journal article" date="2019" name="Nat. Med.">
        <title>A library of human gut bacterial isolates paired with longitudinal multiomics data enables mechanistic microbiome research.</title>
        <authorList>
            <person name="Poyet M."/>
            <person name="Groussin M."/>
            <person name="Gibbons S.M."/>
            <person name="Avila-Pacheco J."/>
            <person name="Jiang X."/>
            <person name="Kearney S.M."/>
            <person name="Perrotta A.R."/>
            <person name="Berdy B."/>
            <person name="Zhao S."/>
            <person name="Lieberman T.D."/>
            <person name="Swanson P.K."/>
            <person name="Smith M."/>
            <person name="Roesemann S."/>
            <person name="Alexander J.E."/>
            <person name="Rich S.A."/>
            <person name="Livny J."/>
            <person name="Vlamakis H."/>
            <person name="Clish C."/>
            <person name="Bullock K."/>
            <person name="Deik A."/>
            <person name="Scott J."/>
            <person name="Pierce K.A."/>
            <person name="Xavier R.J."/>
            <person name="Alm E.J."/>
        </authorList>
    </citation>
    <scope>NUCLEOTIDE SEQUENCE [LARGE SCALE GENOMIC DNA]</scope>
    <source>
        <strain evidence="2 3">BIOML-A198</strain>
    </source>
</reference>
<keyword evidence="1" id="KW-0472">Membrane</keyword>
<protein>
    <recommendedName>
        <fullName evidence="4">Membrane protein 6-pyruvoyl-tetrahydropterin synthase-related domain-containing protein</fullName>
    </recommendedName>
</protein>
<dbReference type="EMBL" id="WMQE01000028">
    <property type="protein sequence ID" value="MTK22053.1"/>
    <property type="molecule type" value="Genomic_DNA"/>
</dbReference>
<proteinExistence type="predicted"/>
<evidence type="ECO:0008006" key="4">
    <source>
        <dbReference type="Google" id="ProtNLM"/>
    </source>
</evidence>
<dbReference type="PROSITE" id="PS51257">
    <property type="entry name" value="PROKAR_LIPOPROTEIN"/>
    <property type="match status" value="1"/>
</dbReference>
<comment type="caution">
    <text evidence="2">The sequence shown here is derived from an EMBL/GenBank/DDBJ whole genome shotgun (WGS) entry which is preliminary data.</text>
</comment>
<dbReference type="AlphaFoldDB" id="A0A9X4XFJ0"/>
<evidence type="ECO:0000313" key="3">
    <source>
        <dbReference type="Proteomes" id="UP000487649"/>
    </source>
</evidence>
<feature type="transmembrane region" description="Helical" evidence="1">
    <location>
        <begin position="380"/>
        <end position="398"/>
    </location>
</feature>